<dbReference type="PANTHER" id="PTHR43648:SF1">
    <property type="entry name" value="ELECTRON TRANSFER FLAVOPROTEIN BETA SUBUNIT LYSINE METHYLTRANSFERASE"/>
    <property type="match status" value="1"/>
</dbReference>
<dbReference type="Gene3D" id="3.40.50.150">
    <property type="entry name" value="Vaccinia Virus protein VP39"/>
    <property type="match status" value="1"/>
</dbReference>
<evidence type="ECO:0000256" key="2">
    <source>
        <dbReference type="ARBA" id="ARBA00022490"/>
    </source>
</evidence>
<evidence type="ECO:0000313" key="8">
    <source>
        <dbReference type="Proteomes" id="UP000199394"/>
    </source>
</evidence>
<keyword evidence="2 6" id="KW-0963">Cytoplasm</keyword>
<dbReference type="OrthoDB" id="9785995at2"/>
<dbReference type="Proteomes" id="UP000199394">
    <property type="component" value="Unassembled WGS sequence"/>
</dbReference>
<feature type="binding site" evidence="6">
    <location>
        <position position="204"/>
    </location>
    <ligand>
        <name>S-adenosyl-L-methionine</name>
        <dbReference type="ChEBI" id="CHEBI:59789"/>
    </ligand>
</feature>
<keyword evidence="8" id="KW-1185">Reference proteome</keyword>
<dbReference type="PIRSF" id="PIRSF000401">
    <property type="entry name" value="RPL11_MTase"/>
    <property type="match status" value="1"/>
</dbReference>
<dbReference type="InterPro" id="IPR050078">
    <property type="entry name" value="Ribosomal_L11_MeTrfase_PrmA"/>
</dbReference>
<keyword evidence="4 6" id="KW-0808">Transferase</keyword>
<name>A0A1H3XQ06_9FIRM</name>
<evidence type="ECO:0000256" key="3">
    <source>
        <dbReference type="ARBA" id="ARBA00022603"/>
    </source>
</evidence>
<comment type="subcellular location">
    <subcellularLocation>
        <location evidence="6">Cytoplasm</location>
    </subcellularLocation>
</comment>
<feature type="binding site" evidence="6">
    <location>
        <position position="161"/>
    </location>
    <ligand>
        <name>S-adenosyl-L-methionine</name>
        <dbReference type="ChEBI" id="CHEBI:59789"/>
    </ligand>
</feature>
<dbReference type="EC" id="2.1.1.-" evidence="6"/>
<dbReference type="GO" id="GO:0016279">
    <property type="term" value="F:protein-lysine N-methyltransferase activity"/>
    <property type="evidence" value="ECO:0007669"/>
    <property type="project" value="RHEA"/>
</dbReference>
<dbReference type="InterPro" id="IPR004498">
    <property type="entry name" value="Ribosomal_PrmA_MeTrfase"/>
</dbReference>
<accession>A0A1H3XQ06</accession>
<dbReference type="CDD" id="cd02440">
    <property type="entry name" value="AdoMet_MTases"/>
    <property type="match status" value="1"/>
</dbReference>
<dbReference type="PANTHER" id="PTHR43648">
    <property type="entry name" value="ELECTRON TRANSFER FLAVOPROTEIN BETA SUBUNIT LYSINE METHYLTRANSFERASE"/>
    <property type="match status" value="1"/>
</dbReference>
<feature type="binding site" evidence="6">
    <location>
        <position position="182"/>
    </location>
    <ligand>
        <name>S-adenosyl-L-methionine</name>
        <dbReference type="ChEBI" id="CHEBI:59789"/>
    </ligand>
</feature>
<dbReference type="Pfam" id="PF06325">
    <property type="entry name" value="PrmA"/>
    <property type="match status" value="1"/>
</dbReference>
<comment type="catalytic activity">
    <reaction evidence="6">
        <text>L-lysyl-[protein] + 3 S-adenosyl-L-methionine = N(6),N(6),N(6)-trimethyl-L-lysyl-[protein] + 3 S-adenosyl-L-homocysteine + 3 H(+)</text>
        <dbReference type="Rhea" id="RHEA:54192"/>
        <dbReference type="Rhea" id="RHEA-COMP:9752"/>
        <dbReference type="Rhea" id="RHEA-COMP:13826"/>
        <dbReference type="ChEBI" id="CHEBI:15378"/>
        <dbReference type="ChEBI" id="CHEBI:29969"/>
        <dbReference type="ChEBI" id="CHEBI:57856"/>
        <dbReference type="ChEBI" id="CHEBI:59789"/>
        <dbReference type="ChEBI" id="CHEBI:61961"/>
    </reaction>
</comment>
<evidence type="ECO:0000256" key="6">
    <source>
        <dbReference type="HAMAP-Rule" id="MF_00735"/>
    </source>
</evidence>
<gene>
    <name evidence="6" type="primary">prmA</name>
    <name evidence="7" type="ORF">SAMN04515656_102129</name>
</gene>
<keyword evidence="5 6" id="KW-0949">S-adenosyl-L-methionine</keyword>
<keyword evidence="3 6" id="KW-0489">Methyltransferase</keyword>
<dbReference type="GO" id="GO:0005840">
    <property type="term" value="C:ribosome"/>
    <property type="evidence" value="ECO:0007669"/>
    <property type="project" value="UniProtKB-KW"/>
</dbReference>
<dbReference type="EMBL" id="FNRK01000002">
    <property type="protein sequence ID" value="SEA00652.1"/>
    <property type="molecule type" value="Genomic_DNA"/>
</dbReference>
<feature type="binding site" evidence="6">
    <location>
        <position position="249"/>
    </location>
    <ligand>
        <name>S-adenosyl-L-methionine</name>
        <dbReference type="ChEBI" id="CHEBI:59789"/>
    </ligand>
</feature>
<protein>
    <recommendedName>
        <fullName evidence="6">Ribosomal protein L11 methyltransferase</fullName>
        <shortName evidence="6">L11 Mtase</shortName>
        <ecNumber evidence="6">2.1.1.-</ecNumber>
    </recommendedName>
</protein>
<comment type="function">
    <text evidence="6">Methylates ribosomal protein L11.</text>
</comment>
<organism evidence="7 8">
    <name type="scientific">Eubacterium aggregans</name>
    <dbReference type="NCBI Taxonomy" id="81409"/>
    <lineage>
        <taxon>Bacteria</taxon>
        <taxon>Bacillati</taxon>
        <taxon>Bacillota</taxon>
        <taxon>Clostridia</taxon>
        <taxon>Eubacteriales</taxon>
        <taxon>Eubacteriaceae</taxon>
        <taxon>Eubacterium</taxon>
    </lineage>
</organism>
<proteinExistence type="inferred from homology"/>
<evidence type="ECO:0000256" key="4">
    <source>
        <dbReference type="ARBA" id="ARBA00022679"/>
    </source>
</evidence>
<sequence>MIWYEVQIKTTLEAEEAIAELFYEAGAKGVVIESAENLLLVQEDPTVNYIDERLLTMDPDTSIISGYFSEELNLDECTHQLFTGIKKLPEYGLDPGACEVSITELLEEDWANSWKKYYKPTKVGKNIVIKPTWEPYEPSEDDIVVNMDPGMAFGTGTHETTQLCVAAMEQVIKSEDTVFDIGCGTGILSIVAAELGCQHIIGIDLDPVAVKVARENLALNKVDDAIEIREGNLVEVLEPDEKADVIVANILAEAIVELSAAITPFLKPGGAFVSSGIIADRLEMVLESLKDHAFEVESIDTMGEWNSIIARKQVVQ</sequence>
<dbReference type="InterPro" id="IPR029063">
    <property type="entry name" value="SAM-dependent_MTases_sf"/>
</dbReference>
<keyword evidence="7" id="KW-0687">Ribonucleoprotein</keyword>
<reference evidence="7 8" key="1">
    <citation type="submission" date="2016-10" db="EMBL/GenBank/DDBJ databases">
        <authorList>
            <person name="de Groot N.N."/>
        </authorList>
    </citation>
    <scope>NUCLEOTIDE SEQUENCE [LARGE SCALE GENOMIC DNA]</scope>
    <source>
        <strain evidence="7 8">SR12</strain>
    </source>
</reference>
<dbReference type="RefSeq" id="WP_090304475.1">
    <property type="nucleotide sequence ID" value="NZ_FNRK01000002.1"/>
</dbReference>
<dbReference type="HAMAP" id="MF_00735">
    <property type="entry name" value="Methyltr_PrmA"/>
    <property type="match status" value="1"/>
</dbReference>
<comment type="similarity">
    <text evidence="1 6">Belongs to the methyltransferase superfamily. PrmA family.</text>
</comment>
<dbReference type="GO" id="GO:0005737">
    <property type="term" value="C:cytoplasm"/>
    <property type="evidence" value="ECO:0007669"/>
    <property type="project" value="UniProtKB-SubCell"/>
</dbReference>
<evidence type="ECO:0000256" key="5">
    <source>
        <dbReference type="ARBA" id="ARBA00022691"/>
    </source>
</evidence>
<keyword evidence="7" id="KW-0689">Ribosomal protein</keyword>
<dbReference type="SUPFAM" id="SSF53335">
    <property type="entry name" value="S-adenosyl-L-methionine-dependent methyltransferases"/>
    <property type="match status" value="1"/>
</dbReference>
<dbReference type="GO" id="GO:0032259">
    <property type="term" value="P:methylation"/>
    <property type="evidence" value="ECO:0007669"/>
    <property type="project" value="UniProtKB-KW"/>
</dbReference>
<dbReference type="AlphaFoldDB" id="A0A1H3XQ06"/>
<dbReference type="STRING" id="81409.SAMN04515656_102129"/>
<evidence type="ECO:0000256" key="1">
    <source>
        <dbReference type="ARBA" id="ARBA00009741"/>
    </source>
</evidence>
<dbReference type="NCBIfam" id="TIGR00406">
    <property type="entry name" value="prmA"/>
    <property type="match status" value="1"/>
</dbReference>
<evidence type="ECO:0000313" key="7">
    <source>
        <dbReference type="EMBL" id="SEA00652.1"/>
    </source>
</evidence>